<dbReference type="PROSITE" id="PS50113">
    <property type="entry name" value="PAC"/>
    <property type="match status" value="1"/>
</dbReference>
<dbReference type="InterPro" id="IPR001610">
    <property type="entry name" value="PAC"/>
</dbReference>
<keyword evidence="15" id="KW-0675">Receptor</keyword>
<keyword evidence="8" id="KW-0808">Transferase</keyword>
<dbReference type="SMART" id="SM00911">
    <property type="entry name" value="HWE_HK"/>
    <property type="match status" value="1"/>
</dbReference>
<dbReference type="Pfam" id="PF07536">
    <property type="entry name" value="HWE_HK"/>
    <property type="match status" value="1"/>
</dbReference>
<dbReference type="SUPFAM" id="SSF55785">
    <property type="entry name" value="PYP-like sensor domain (PAS domain)"/>
    <property type="match status" value="1"/>
</dbReference>
<keyword evidence="9" id="KW-0677">Repeat</keyword>
<dbReference type="PANTHER" id="PTHR41523:SF8">
    <property type="entry name" value="ETHYLENE RESPONSE SENSOR PROTEIN"/>
    <property type="match status" value="1"/>
</dbReference>
<evidence type="ECO:0000256" key="11">
    <source>
        <dbReference type="ARBA" id="ARBA00022777"/>
    </source>
</evidence>
<evidence type="ECO:0000313" key="22">
    <source>
        <dbReference type="Proteomes" id="UP000321523"/>
    </source>
</evidence>
<dbReference type="Gene3D" id="3.30.565.10">
    <property type="entry name" value="Histidine kinase-like ATPase, C-terminal domain"/>
    <property type="match status" value="1"/>
</dbReference>
<dbReference type="PROSITE" id="PS50112">
    <property type="entry name" value="PAS"/>
    <property type="match status" value="1"/>
</dbReference>
<keyword evidence="3" id="KW-0600">Photoreceptor protein</keyword>
<dbReference type="Gene3D" id="3.40.50.2300">
    <property type="match status" value="1"/>
</dbReference>
<dbReference type="GO" id="GO:0004673">
    <property type="term" value="F:protein histidine kinase activity"/>
    <property type="evidence" value="ECO:0007669"/>
    <property type="project" value="UniProtKB-EC"/>
</dbReference>
<evidence type="ECO:0000256" key="14">
    <source>
        <dbReference type="ARBA" id="ARBA00023026"/>
    </source>
</evidence>
<feature type="modified residue" description="4-aspartylphosphate" evidence="16">
    <location>
        <position position="673"/>
    </location>
</feature>
<dbReference type="EMBL" id="BJYZ01000002">
    <property type="protein sequence ID" value="GEO36417.1"/>
    <property type="molecule type" value="Genomic_DNA"/>
</dbReference>
<dbReference type="InterPro" id="IPR036890">
    <property type="entry name" value="HATPase_C_sf"/>
</dbReference>
<evidence type="ECO:0000256" key="1">
    <source>
        <dbReference type="ARBA" id="ARBA00000085"/>
    </source>
</evidence>
<dbReference type="SMART" id="SM00091">
    <property type="entry name" value="PAS"/>
    <property type="match status" value="1"/>
</dbReference>
<feature type="transmembrane region" description="Helical" evidence="17">
    <location>
        <begin position="235"/>
        <end position="258"/>
    </location>
</feature>
<keyword evidence="14" id="KW-0843">Virulence</keyword>
<keyword evidence="17" id="KW-0812">Transmembrane</keyword>
<evidence type="ECO:0000259" key="20">
    <source>
        <dbReference type="PROSITE" id="PS50113"/>
    </source>
</evidence>
<evidence type="ECO:0000256" key="6">
    <source>
        <dbReference type="ARBA" id="ARBA00022630"/>
    </source>
</evidence>
<keyword evidence="22" id="KW-1185">Reference proteome</keyword>
<evidence type="ECO:0000256" key="7">
    <source>
        <dbReference type="ARBA" id="ARBA00022643"/>
    </source>
</evidence>
<dbReference type="InterPro" id="IPR000014">
    <property type="entry name" value="PAS"/>
</dbReference>
<evidence type="ECO:0000259" key="19">
    <source>
        <dbReference type="PROSITE" id="PS50112"/>
    </source>
</evidence>
<dbReference type="PANTHER" id="PTHR41523">
    <property type="entry name" value="TWO-COMPONENT SYSTEM SENSOR PROTEIN"/>
    <property type="match status" value="1"/>
</dbReference>
<keyword evidence="17" id="KW-1133">Transmembrane helix</keyword>
<feature type="domain" description="PAC" evidence="20">
    <location>
        <begin position="356"/>
        <end position="408"/>
    </location>
</feature>
<dbReference type="Proteomes" id="UP000321523">
    <property type="component" value="Unassembled WGS sequence"/>
</dbReference>
<comment type="caution">
    <text evidence="21">The sequence shown here is derived from an EMBL/GenBank/DDBJ whole genome shotgun (WGS) entry which is preliminary data.</text>
</comment>
<keyword evidence="17" id="KW-0472">Membrane</keyword>
<dbReference type="CDD" id="cd18774">
    <property type="entry name" value="PDC2_HK_sensor"/>
    <property type="match status" value="1"/>
</dbReference>
<keyword evidence="5" id="KW-0716">Sensory transduction</keyword>
<feature type="transmembrane region" description="Helical" evidence="17">
    <location>
        <begin position="203"/>
        <end position="223"/>
    </location>
</feature>
<dbReference type="SUPFAM" id="SSF55874">
    <property type="entry name" value="ATPase domain of HSP90 chaperone/DNA topoisomerase II/histidine kinase"/>
    <property type="match status" value="1"/>
</dbReference>
<keyword evidence="12" id="KW-0067">ATP-binding</keyword>
<dbReference type="GO" id="GO:0009881">
    <property type="term" value="F:photoreceptor activity"/>
    <property type="evidence" value="ECO:0007669"/>
    <property type="project" value="UniProtKB-KW"/>
</dbReference>
<evidence type="ECO:0000256" key="17">
    <source>
        <dbReference type="SAM" id="Phobius"/>
    </source>
</evidence>
<dbReference type="InterPro" id="IPR011006">
    <property type="entry name" value="CheY-like_superfamily"/>
</dbReference>
<evidence type="ECO:0000256" key="4">
    <source>
        <dbReference type="ARBA" id="ARBA00022553"/>
    </source>
</evidence>
<evidence type="ECO:0000256" key="2">
    <source>
        <dbReference type="ARBA" id="ARBA00012438"/>
    </source>
</evidence>
<dbReference type="GO" id="GO:0000160">
    <property type="term" value="P:phosphorelay signal transduction system"/>
    <property type="evidence" value="ECO:0007669"/>
    <property type="project" value="InterPro"/>
</dbReference>
<evidence type="ECO:0000256" key="10">
    <source>
        <dbReference type="ARBA" id="ARBA00022741"/>
    </source>
</evidence>
<gene>
    <name evidence="21" type="ORF">SAE02_05650</name>
</gene>
<dbReference type="SMART" id="SM00448">
    <property type="entry name" value="REC"/>
    <property type="match status" value="1"/>
</dbReference>
<keyword evidence="13" id="KW-0157">Chromophore</keyword>
<proteinExistence type="predicted"/>
<dbReference type="PROSITE" id="PS50110">
    <property type="entry name" value="RESPONSE_REGULATORY"/>
    <property type="match status" value="1"/>
</dbReference>
<dbReference type="OrthoDB" id="341208at2"/>
<evidence type="ECO:0000259" key="18">
    <source>
        <dbReference type="PROSITE" id="PS50110"/>
    </source>
</evidence>
<dbReference type="InterPro" id="IPR035965">
    <property type="entry name" value="PAS-like_dom_sf"/>
</dbReference>
<evidence type="ECO:0000256" key="8">
    <source>
        <dbReference type="ARBA" id="ARBA00022679"/>
    </source>
</evidence>
<dbReference type="NCBIfam" id="TIGR00229">
    <property type="entry name" value="sensory_box"/>
    <property type="match status" value="1"/>
</dbReference>
<dbReference type="AlphaFoldDB" id="A0A512DIV4"/>
<evidence type="ECO:0000256" key="15">
    <source>
        <dbReference type="ARBA" id="ARBA00023170"/>
    </source>
</evidence>
<dbReference type="InterPro" id="IPR000700">
    <property type="entry name" value="PAS-assoc_C"/>
</dbReference>
<keyword evidence="10" id="KW-0547">Nucleotide-binding</keyword>
<dbReference type="SUPFAM" id="SSF52172">
    <property type="entry name" value="CheY-like"/>
    <property type="match status" value="1"/>
</dbReference>
<dbReference type="InterPro" id="IPR001789">
    <property type="entry name" value="Sig_transdc_resp-reg_receiver"/>
</dbReference>
<evidence type="ECO:0000256" key="12">
    <source>
        <dbReference type="ARBA" id="ARBA00022840"/>
    </source>
</evidence>
<organism evidence="21 22">
    <name type="scientific">Skermanella aerolata</name>
    <dbReference type="NCBI Taxonomy" id="393310"/>
    <lineage>
        <taxon>Bacteria</taxon>
        <taxon>Pseudomonadati</taxon>
        <taxon>Pseudomonadota</taxon>
        <taxon>Alphaproteobacteria</taxon>
        <taxon>Rhodospirillales</taxon>
        <taxon>Azospirillaceae</taxon>
        <taxon>Skermanella</taxon>
    </lineage>
</organism>
<comment type="catalytic activity">
    <reaction evidence="1">
        <text>ATP + protein L-histidine = ADP + protein N-phospho-L-histidine.</text>
        <dbReference type="EC" id="2.7.13.3"/>
    </reaction>
</comment>
<dbReference type="InterPro" id="IPR013655">
    <property type="entry name" value="PAS_fold_3"/>
</dbReference>
<reference evidence="21 22" key="1">
    <citation type="submission" date="2019-07" db="EMBL/GenBank/DDBJ databases">
        <title>Whole genome shotgun sequence of Skermanella aerolata NBRC 106429.</title>
        <authorList>
            <person name="Hosoyama A."/>
            <person name="Uohara A."/>
            <person name="Ohji S."/>
            <person name="Ichikawa N."/>
        </authorList>
    </citation>
    <scope>NUCLEOTIDE SEQUENCE [LARGE SCALE GENOMIC DNA]</scope>
    <source>
        <strain evidence="21 22">NBRC 106429</strain>
    </source>
</reference>
<dbReference type="EC" id="2.7.13.3" evidence="2"/>
<evidence type="ECO:0000256" key="16">
    <source>
        <dbReference type="PROSITE-ProRule" id="PRU00169"/>
    </source>
</evidence>
<dbReference type="RefSeq" id="WP_052830730.1">
    <property type="nucleotide sequence ID" value="NZ_BJYZ01000002.1"/>
</dbReference>
<sequence>MLEQSAVAAEMAISLYVGQETGRLEGLAASSSLDSGNWTSFRIEARRLIDRHPHWLNIIVTDDSRQVFNERLGPEQPIPPVRDLDSVRTVFESGRPAVGNLAPGANGTLGAAFRVPVFRNGLVRYTLVAPAAPTLFSRVLREQKLPAGWTALVVDANGIVAGHSSDAETTVGKPIGTPLADPLPGAGTMTGTVSMPDGTDYRIAVAAAIAPGWRVAVMAPALLVGAPARFGEYAVWGAVASGAVLAVVLIGALLSAATSRRTLDNLSRLHARAVAGDAALARSEAQFRTLAESMPALLFVTNSAGENIYTNPRFQEYCGLRAEDLLGTGWHAVAHPEDRDRAACLWDRAVRSGTIYEAEYRFRRSDGAWRWFLGRAIPQRNDDGNIERWVGTCTDIQAMREAEERLHLLMREVDHRAKNALAVVQSILYLSRADDPATFAEAVEGRINAMARVHSLLSASRWSGVMLGELITRELAAFSTRRRVDIQGPAVALRPEAAQAVALVLHELATNAAKYGALAADGGRLAVTWSLRENPRELTLVWREEGGPALVEPPKGRGFGMVMIEQVVGRQLNGRLDFDWRSIGLCCTMAYPEDCFTVGGVVGAPAEPAPEDANSLPSPGGRSILVVEDEAITALAAVQTLEEAGFTVIGPAARVGEAIDLLRTSLPDAAMLDINLFGSPAYPIAEALKGRGIPFLFCTGYQDLNHVDGIMEDVPVLSKPVAAGKLVRELTKLIADNAASQVGQPAHGADARQT</sequence>
<dbReference type="InterPro" id="IPR011102">
    <property type="entry name" value="Sig_transdc_His_kinase_HWE"/>
</dbReference>
<evidence type="ECO:0000256" key="13">
    <source>
        <dbReference type="ARBA" id="ARBA00022991"/>
    </source>
</evidence>
<evidence type="ECO:0000256" key="3">
    <source>
        <dbReference type="ARBA" id="ARBA00022543"/>
    </source>
</evidence>
<feature type="domain" description="Response regulatory" evidence="18">
    <location>
        <begin position="623"/>
        <end position="734"/>
    </location>
</feature>
<protein>
    <recommendedName>
        <fullName evidence="2">histidine kinase</fullName>
        <ecNumber evidence="2">2.7.13.3</ecNumber>
    </recommendedName>
</protein>
<evidence type="ECO:0000256" key="5">
    <source>
        <dbReference type="ARBA" id="ARBA00022606"/>
    </source>
</evidence>
<name>A0A512DIV4_9PROT</name>
<dbReference type="GO" id="GO:0005524">
    <property type="term" value="F:ATP binding"/>
    <property type="evidence" value="ECO:0007669"/>
    <property type="project" value="UniProtKB-KW"/>
</dbReference>
<dbReference type="CDD" id="cd00130">
    <property type="entry name" value="PAS"/>
    <property type="match status" value="1"/>
</dbReference>
<keyword evidence="4 16" id="KW-0597">Phosphoprotein</keyword>
<keyword evidence="11" id="KW-0418">Kinase</keyword>
<keyword evidence="6" id="KW-0285">Flavoprotein</keyword>
<dbReference type="Pfam" id="PF08447">
    <property type="entry name" value="PAS_3"/>
    <property type="match status" value="1"/>
</dbReference>
<accession>A0A512DIV4</accession>
<dbReference type="Gene3D" id="3.30.450.20">
    <property type="entry name" value="PAS domain"/>
    <property type="match status" value="1"/>
</dbReference>
<evidence type="ECO:0000256" key="9">
    <source>
        <dbReference type="ARBA" id="ARBA00022737"/>
    </source>
</evidence>
<keyword evidence="7" id="KW-0288">FMN</keyword>
<evidence type="ECO:0000313" key="21">
    <source>
        <dbReference type="EMBL" id="GEO36417.1"/>
    </source>
</evidence>
<dbReference type="SMART" id="SM00086">
    <property type="entry name" value="PAC"/>
    <property type="match status" value="1"/>
</dbReference>
<feature type="domain" description="PAS" evidence="19">
    <location>
        <begin position="283"/>
        <end position="353"/>
    </location>
</feature>
<dbReference type="FunFam" id="3.30.450.20:FF:000099">
    <property type="entry name" value="Sensory box sensor histidine kinase"/>
    <property type="match status" value="1"/>
</dbReference>